<evidence type="ECO:0000256" key="5">
    <source>
        <dbReference type="SAM" id="MobiDB-lite"/>
    </source>
</evidence>
<dbReference type="SUPFAM" id="SSF57716">
    <property type="entry name" value="Glucocorticoid receptor-like (DNA-binding domain)"/>
    <property type="match status" value="2"/>
</dbReference>
<evidence type="ECO:0000259" key="6">
    <source>
        <dbReference type="PROSITE" id="PS50023"/>
    </source>
</evidence>
<evidence type="ECO:0000256" key="3">
    <source>
        <dbReference type="ARBA" id="ARBA00023038"/>
    </source>
</evidence>
<evidence type="ECO:0000256" key="1">
    <source>
        <dbReference type="ARBA" id="ARBA00022723"/>
    </source>
</evidence>
<dbReference type="GO" id="GO:0030036">
    <property type="term" value="P:actin cytoskeleton organization"/>
    <property type="evidence" value="ECO:0007669"/>
    <property type="project" value="TreeGrafter"/>
</dbReference>
<feature type="compositionally biased region" description="Polar residues" evidence="5">
    <location>
        <begin position="200"/>
        <end position="221"/>
    </location>
</feature>
<evidence type="ECO:0000313" key="8">
    <source>
        <dbReference type="Proteomes" id="UP000274922"/>
    </source>
</evidence>
<proteinExistence type="predicted"/>
<keyword evidence="8" id="KW-1185">Reference proteome</keyword>
<dbReference type="Pfam" id="PF00412">
    <property type="entry name" value="LIM"/>
    <property type="match status" value="2"/>
</dbReference>
<evidence type="ECO:0000256" key="2">
    <source>
        <dbReference type="ARBA" id="ARBA00022833"/>
    </source>
</evidence>
<gene>
    <name evidence="7" type="ORF">CXG81DRAFT_27497</name>
</gene>
<dbReference type="GO" id="GO:0031941">
    <property type="term" value="C:filamentous actin"/>
    <property type="evidence" value="ECO:0007669"/>
    <property type="project" value="TreeGrafter"/>
</dbReference>
<dbReference type="EMBL" id="ML014259">
    <property type="protein sequence ID" value="RKO99759.1"/>
    <property type="molecule type" value="Genomic_DNA"/>
</dbReference>
<dbReference type="OrthoDB" id="20689at2759"/>
<reference evidence="8" key="1">
    <citation type="journal article" date="2018" name="Nat. Microbiol.">
        <title>Leveraging single-cell genomics to expand the fungal tree of life.</title>
        <authorList>
            <person name="Ahrendt S.R."/>
            <person name="Quandt C.A."/>
            <person name="Ciobanu D."/>
            <person name="Clum A."/>
            <person name="Salamov A."/>
            <person name="Andreopoulos B."/>
            <person name="Cheng J.F."/>
            <person name="Woyke T."/>
            <person name="Pelin A."/>
            <person name="Henrissat B."/>
            <person name="Reynolds N.K."/>
            <person name="Benny G.L."/>
            <person name="Smith M.E."/>
            <person name="James T.Y."/>
            <person name="Grigoriev I.V."/>
        </authorList>
    </citation>
    <scope>NUCLEOTIDE SEQUENCE [LARGE SCALE GENOMIC DNA]</scope>
    <source>
        <strain evidence="8">ATCC 52028</strain>
    </source>
</reference>
<dbReference type="Gene3D" id="2.10.110.10">
    <property type="entry name" value="Cysteine Rich Protein"/>
    <property type="match status" value="2"/>
</dbReference>
<dbReference type="GO" id="GO:0001725">
    <property type="term" value="C:stress fiber"/>
    <property type="evidence" value="ECO:0007669"/>
    <property type="project" value="TreeGrafter"/>
</dbReference>
<dbReference type="GO" id="GO:0051371">
    <property type="term" value="F:muscle alpha-actinin binding"/>
    <property type="evidence" value="ECO:0007669"/>
    <property type="project" value="TreeGrafter"/>
</dbReference>
<feature type="compositionally biased region" description="Low complexity" evidence="5">
    <location>
        <begin position="46"/>
        <end position="75"/>
    </location>
</feature>
<feature type="region of interest" description="Disordered" evidence="5">
    <location>
        <begin position="17"/>
        <end position="346"/>
    </location>
</feature>
<dbReference type="PANTHER" id="PTHR24214">
    <property type="entry name" value="PDZ AND LIM DOMAIN PROTEIN ZASP"/>
    <property type="match status" value="1"/>
</dbReference>
<evidence type="ECO:0000256" key="4">
    <source>
        <dbReference type="PROSITE-ProRule" id="PRU00125"/>
    </source>
</evidence>
<name>A0A4P9X3X7_9FUNG</name>
<feature type="domain" description="LIM zinc-binding" evidence="6">
    <location>
        <begin position="421"/>
        <end position="481"/>
    </location>
</feature>
<keyword evidence="2 4" id="KW-0862">Zinc</keyword>
<feature type="compositionally biased region" description="Basic and acidic residues" evidence="5">
    <location>
        <begin position="22"/>
        <end position="32"/>
    </location>
</feature>
<dbReference type="STRING" id="1555241.A0A4P9X3X7"/>
<sequence>MKLKAFMKATNKAFSDASFRSSKADSAADRQRRASLYDPALLPSPGSDATAAGDTTTTTTTTTSSSDVLGTSVTSGAAAGDPYFEPMPIRYGASRDGDGDGGSGSGSDYTGQAGRYRVDSSQAPGPSASHRSTSLRALIKPSKKSSGGRSLLSLMSPSSSSSQQTAYADDASGGGGGPAIPHPAGYAAVVRQDVVDVPSRRNSLSPGGTMRRSSVSTSNAPVQARASPTLADGRMPSPYAAASPAPAAAPIKSALKRPTPVPPSPTPRHHSVSADPDAARSHAHHAHHAHHHHHHHHHPHAAPSLAYTGDGASVDRASPLMAPSPSTHGGMSGHAPPSPLPAVAASPVPPASESHCYKCAKRIQGQFVRALGKRWHLDCFRCEDCAIIIAEKFFRVKDPPGAPPGPLVLCCEMDYFRRLDLLCATCGGPLREPHVRAVGRKFHVDHFTCGQCGKVLRQHDQYFEQDDDVVCQEHYRPHMAAVAAAASGGGSPYSAATSLVV</sequence>
<accession>A0A4P9X3X7</accession>
<dbReference type="PROSITE" id="PS50023">
    <property type="entry name" value="LIM_DOMAIN_2"/>
    <property type="match status" value="2"/>
</dbReference>
<keyword evidence="1 4" id="KW-0479">Metal-binding</keyword>
<dbReference type="Proteomes" id="UP000274922">
    <property type="component" value="Unassembled WGS sequence"/>
</dbReference>
<dbReference type="GO" id="GO:0046872">
    <property type="term" value="F:metal ion binding"/>
    <property type="evidence" value="ECO:0007669"/>
    <property type="project" value="UniProtKB-KW"/>
</dbReference>
<feature type="compositionally biased region" description="Basic residues" evidence="5">
    <location>
        <begin position="281"/>
        <end position="300"/>
    </location>
</feature>
<dbReference type="AlphaFoldDB" id="A0A4P9X3X7"/>
<organism evidence="7 8">
    <name type="scientific">Caulochytrium protostelioides</name>
    <dbReference type="NCBI Taxonomy" id="1555241"/>
    <lineage>
        <taxon>Eukaryota</taxon>
        <taxon>Fungi</taxon>
        <taxon>Fungi incertae sedis</taxon>
        <taxon>Chytridiomycota</taxon>
        <taxon>Chytridiomycota incertae sedis</taxon>
        <taxon>Chytridiomycetes</taxon>
        <taxon>Caulochytriales</taxon>
        <taxon>Caulochytriaceae</taxon>
        <taxon>Caulochytrium</taxon>
    </lineage>
</organism>
<dbReference type="SMART" id="SM00132">
    <property type="entry name" value="LIM"/>
    <property type="match status" value="2"/>
</dbReference>
<dbReference type="GO" id="GO:0003779">
    <property type="term" value="F:actin binding"/>
    <property type="evidence" value="ECO:0007669"/>
    <property type="project" value="TreeGrafter"/>
</dbReference>
<dbReference type="PROSITE" id="PS00478">
    <property type="entry name" value="LIM_DOMAIN_1"/>
    <property type="match status" value="1"/>
</dbReference>
<feature type="compositionally biased region" description="Polar residues" evidence="5">
    <location>
        <begin position="119"/>
        <end position="135"/>
    </location>
</feature>
<feature type="compositionally biased region" description="Low complexity" evidence="5">
    <location>
        <begin position="236"/>
        <end position="253"/>
    </location>
</feature>
<dbReference type="PANTHER" id="PTHR24214:SF38">
    <property type="entry name" value="PDZ AND LIM DOMAIN PROTEIN ZASP-RELATED"/>
    <property type="match status" value="1"/>
</dbReference>
<dbReference type="InterPro" id="IPR001781">
    <property type="entry name" value="Znf_LIM"/>
</dbReference>
<feature type="compositionally biased region" description="Low complexity" evidence="5">
    <location>
        <begin position="144"/>
        <end position="171"/>
    </location>
</feature>
<feature type="domain" description="LIM zinc-binding" evidence="6">
    <location>
        <begin position="354"/>
        <end position="420"/>
    </location>
</feature>
<protein>
    <recommendedName>
        <fullName evidence="6">LIM zinc-binding domain-containing protein</fullName>
    </recommendedName>
</protein>
<dbReference type="InterPro" id="IPR050604">
    <property type="entry name" value="PDZ-LIM_domain"/>
</dbReference>
<evidence type="ECO:0000313" key="7">
    <source>
        <dbReference type="EMBL" id="RKO99759.1"/>
    </source>
</evidence>
<keyword evidence="3 4" id="KW-0440">LIM domain</keyword>